<dbReference type="InterPro" id="IPR009000">
    <property type="entry name" value="Transl_B-barrel_sf"/>
</dbReference>
<dbReference type="Pfam" id="PF14492">
    <property type="entry name" value="EFG_III"/>
    <property type="match status" value="1"/>
</dbReference>
<dbReference type="InterPro" id="IPR000640">
    <property type="entry name" value="EFG_V-like"/>
</dbReference>
<dbReference type="NCBIfam" id="TIGR00484">
    <property type="entry name" value="EF-G"/>
    <property type="match status" value="1"/>
</dbReference>
<dbReference type="Gene3D" id="3.30.230.10">
    <property type="match status" value="1"/>
</dbReference>
<dbReference type="Proteomes" id="UP000292935">
    <property type="component" value="Unassembled WGS sequence"/>
</dbReference>
<reference evidence="10 11" key="1">
    <citation type="submission" date="2019-01" db="EMBL/GenBank/DDBJ databases">
        <authorList>
            <person name="Li J."/>
        </authorList>
    </citation>
    <scope>NUCLEOTIDE SEQUENCE [LARGE SCALE GENOMIC DNA]</scope>
    <source>
        <strain evidence="10 11">CCUG 35506</strain>
    </source>
</reference>
<dbReference type="SUPFAM" id="SSF54980">
    <property type="entry name" value="EF-G C-terminal domain-like"/>
    <property type="match status" value="2"/>
</dbReference>
<dbReference type="PANTHER" id="PTHR43261:SF1">
    <property type="entry name" value="RIBOSOME-RELEASING FACTOR 2, MITOCHONDRIAL"/>
    <property type="match status" value="1"/>
</dbReference>
<comment type="similarity">
    <text evidence="1 7">Belongs to the TRAFAC class translation factor GTPase superfamily. Classic translation factor GTPase family. EF-G/EF-2 subfamily.</text>
</comment>
<protein>
    <recommendedName>
        <fullName evidence="7 8">Elongation factor G</fullName>
        <shortName evidence="7">EF-G</shortName>
    </recommendedName>
</protein>
<dbReference type="Pfam" id="PF00679">
    <property type="entry name" value="EFG_C"/>
    <property type="match status" value="1"/>
</dbReference>
<dbReference type="CDD" id="cd04088">
    <property type="entry name" value="EFG_mtEFG_II"/>
    <property type="match status" value="1"/>
</dbReference>
<dbReference type="GO" id="GO:0003924">
    <property type="term" value="F:GTPase activity"/>
    <property type="evidence" value="ECO:0007669"/>
    <property type="project" value="InterPro"/>
</dbReference>
<dbReference type="Gene3D" id="3.30.70.240">
    <property type="match status" value="1"/>
</dbReference>
<dbReference type="InterPro" id="IPR005517">
    <property type="entry name" value="Transl_elong_EFG/EF2_IV"/>
</dbReference>
<dbReference type="RefSeq" id="WP_056010904.1">
    <property type="nucleotide sequence ID" value="NZ_SDPO01000003.1"/>
</dbReference>
<evidence type="ECO:0000256" key="5">
    <source>
        <dbReference type="ARBA" id="ARBA00023134"/>
    </source>
</evidence>
<dbReference type="Pfam" id="PF03764">
    <property type="entry name" value="EFG_IV"/>
    <property type="match status" value="1"/>
</dbReference>
<keyword evidence="4 7" id="KW-0648">Protein biosynthesis</keyword>
<evidence type="ECO:0000256" key="2">
    <source>
        <dbReference type="ARBA" id="ARBA00022741"/>
    </source>
</evidence>
<dbReference type="OrthoDB" id="9801472at2"/>
<dbReference type="PROSITE" id="PS51722">
    <property type="entry name" value="G_TR_2"/>
    <property type="match status" value="1"/>
</dbReference>
<dbReference type="SUPFAM" id="SSF52540">
    <property type="entry name" value="P-loop containing nucleoside triphosphate hydrolases"/>
    <property type="match status" value="1"/>
</dbReference>
<dbReference type="Gene3D" id="3.30.70.870">
    <property type="entry name" value="Elongation Factor G (Translational Gtpase), domain 3"/>
    <property type="match status" value="1"/>
</dbReference>
<dbReference type="Gene3D" id="3.40.50.300">
    <property type="entry name" value="P-loop containing nucleotide triphosphate hydrolases"/>
    <property type="match status" value="1"/>
</dbReference>
<dbReference type="HAMAP" id="MF_00054_B">
    <property type="entry name" value="EF_G_EF_2_B"/>
    <property type="match status" value="1"/>
</dbReference>
<organism evidence="10 11">
    <name type="scientific">Agromyces fucosus</name>
    <dbReference type="NCBI Taxonomy" id="41985"/>
    <lineage>
        <taxon>Bacteria</taxon>
        <taxon>Bacillati</taxon>
        <taxon>Actinomycetota</taxon>
        <taxon>Actinomycetes</taxon>
        <taxon>Micrococcales</taxon>
        <taxon>Microbacteriaceae</taxon>
        <taxon>Agromyces</taxon>
    </lineage>
</organism>
<keyword evidence="2 7" id="KW-0547">Nucleotide-binding</keyword>
<evidence type="ECO:0000256" key="4">
    <source>
        <dbReference type="ARBA" id="ARBA00022917"/>
    </source>
</evidence>
<dbReference type="AlphaFoldDB" id="A0A4Q2JLK0"/>
<dbReference type="PROSITE" id="PS00301">
    <property type="entry name" value="G_TR_1"/>
    <property type="match status" value="1"/>
</dbReference>
<name>A0A4Q2JLK0_9MICO</name>
<dbReference type="PRINTS" id="PR00315">
    <property type="entry name" value="ELONGATNFCT"/>
</dbReference>
<evidence type="ECO:0000256" key="6">
    <source>
        <dbReference type="ARBA" id="ARBA00024731"/>
    </source>
</evidence>
<dbReference type="CDD" id="cd01434">
    <property type="entry name" value="EFG_mtEFG1_IV"/>
    <property type="match status" value="1"/>
</dbReference>
<dbReference type="InterPro" id="IPR031157">
    <property type="entry name" value="G_TR_CS"/>
</dbReference>
<dbReference type="InterPro" id="IPR020568">
    <property type="entry name" value="Ribosomal_Su5_D2-typ_SF"/>
</dbReference>
<dbReference type="CDD" id="cd03713">
    <property type="entry name" value="EFG_mtEFG_C"/>
    <property type="match status" value="1"/>
</dbReference>
<evidence type="ECO:0000256" key="1">
    <source>
        <dbReference type="ARBA" id="ARBA00005870"/>
    </source>
</evidence>
<dbReference type="SMART" id="SM00838">
    <property type="entry name" value="EFG_C"/>
    <property type="match status" value="1"/>
</dbReference>
<feature type="binding site" evidence="7">
    <location>
        <begin position="137"/>
        <end position="140"/>
    </location>
    <ligand>
        <name>GTP</name>
        <dbReference type="ChEBI" id="CHEBI:37565"/>
    </ligand>
</feature>
<keyword evidence="5 7" id="KW-0342">GTP-binding</keyword>
<dbReference type="InterPro" id="IPR005225">
    <property type="entry name" value="Small_GTP-bd"/>
</dbReference>
<dbReference type="InterPro" id="IPR035649">
    <property type="entry name" value="EFG_V"/>
</dbReference>
<dbReference type="InterPro" id="IPR004540">
    <property type="entry name" value="Transl_elong_EFG/EF2"/>
</dbReference>
<dbReference type="FunFam" id="3.30.70.870:FF:000001">
    <property type="entry name" value="Elongation factor G"/>
    <property type="match status" value="1"/>
</dbReference>
<dbReference type="CDD" id="cd16262">
    <property type="entry name" value="EFG_III"/>
    <property type="match status" value="1"/>
</dbReference>
<accession>A0A4Q2JLK0</accession>
<evidence type="ECO:0000256" key="7">
    <source>
        <dbReference type="HAMAP-Rule" id="MF_00054"/>
    </source>
</evidence>
<sequence>MAQDVLTDLNKVRNIGIMAHIDAGKTTTTERILFYTGVNHKIGETHDGASTTDWMEQEKERGITITSAAVTCYWNKNQINIIDTPGHVDFTVEVERSLRVLDGAVAVFDGKEGVEPQSETVWRQADKYDVPRICFVNKMDKLGADFYFTVDTIISRLGAKPLVLQLPIGSESNFEGVVDLVEMRALTWRGDAKGDVKMGAEYAIEEIPADLVDKAAEYRTALLEAVAETDDALMEKYFGGEELTVAEIKAAIRKLTVNSEIYPVLCGSAFKNRGVQPMLDAVIDYLPSPLDVPAIEAHDARDEEKVVMRHADATEPFTALAFKVAVHPFFGRLTYVRVYSGRLDSGAQVVNSTKGKKERIGKIFQMHANKEIPIDSVTAGNIYAVIGLKDTTTGDTLCDPNNQVVLESMTFPEPVIEVAIEPKTKADQEKLGTAIQKLAEEDPTFRTEQNQETGQTVIKGMGELHLDILVDRMKREFNVEANVGKPQVAYRETIKRAVEKHDYTHKKQTGGSGQFAKIQFAIEPLEIEGDKIYEFENKVTGGRIPREYIPSIDAGFRDAMQYGILAGYPMVGVKASILDGAAHDVDSSEMAFKIAGSMGFKEAARKANPVLLEPLMSVEVRTPEEYMGDVIGDLNSRRGQIQSMEDAAGVKVVRAHVPLSEMFGYIGDLRSKTSGRAVYSMEFQSYAEVPKAVADEIVQKNKGE</sequence>
<evidence type="ECO:0000256" key="8">
    <source>
        <dbReference type="NCBIfam" id="TIGR00484"/>
    </source>
</evidence>
<dbReference type="InterPro" id="IPR009022">
    <property type="entry name" value="EFG_III"/>
</dbReference>
<dbReference type="FunFam" id="2.40.30.10:FF:000006">
    <property type="entry name" value="Elongation factor G"/>
    <property type="match status" value="1"/>
</dbReference>
<dbReference type="FunFam" id="3.40.50.300:FF:000029">
    <property type="entry name" value="Elongation factor G"/>
    <property type="match status" value="1"/>
</dbReference>
<comment type="function">
    <text evidence="6 7">Catalyzes the GTP-dependent ribosomal translocation step during translation elongation. During this step, the ribosome changes from the pre-translocational (PRE) to the post-translocational (POST) state as the newly formed A-site-bound peptidyl-tRNA and P-site-bound deacylated tRNA move to the P and E sites, respectively. Catalyzes the coordinated movement of the two tRNA molecules, the mRNA and conformational changes in the ribosome.</text>
</comment>
<evidence type="ECO:0000313" key="11">
    <source>
        <dbReference type="Proteomes" id="UP000292935"/>
    </source>
</evidence>
<dbReference type="SUPFAM" id="SSF50447">
    <property type="entry name" value="Translation proteins"/>
    <property type="match status" value="1"/>
</dbReference>
<evidence type="ECO:0000259" key="9">
    <source>
        <dbReference type="PROSITE" id="PS51722"/>
    </source>
</evidence>
<dbReference type="FunFam" id="3.30.230.10:FF:000003">
    <property type="entry name" value="Elongation factor G"/>
    <property type="match status" value="1"/>
</dbReference>
<keyword evidence="3 7" id="KW-0251">Elongation factor</keyword>
<dbReference type="InterPro" id="IPR004161">
    <property type="entry name" value="EFTu-like_2"/>
</dbReference>
<dbReference type="GO" id="GO:0005525">
    <property type="term" value="F:GTP binding"/>
    <property type="evidence" value="ECO:0007669"/>
    <property type="project" value="UniProtKB-UniRule"/>
</dbReference>
<proteinExistence type="inferred from homology"/>
<feature type="binding site" evidence="7">
    <location>
        <begin position="83"/>
        <end position="87"/>
    </location>
    <ligand>
        <name>GTP</name>
        <dbReference type="ChEBI" id="CHEBI:37565"/>
    </ligand>
</feature>
<dbReference type="InterPro" id="IPR047872">
    <property type="entry name" value="EFG_IV"/>
</dbReference>
<dbReference type="EMBL" id="SDPO01000003">
    <property type="protein sequence ID" value="RXZ47774.1"/>
    <property type="molecule type" value="Genomic_DNA"/>
</dbReference>
<dbReference type="SUPFAM" id="SSF54211">
    <property type="entry name" value="Ribosomal protein S5 domain 2-like"/>
    <property type="match status" value="1"/>
</dbReference>
<feature type="binding site" evidence="7">
    <location>
        <begin position="19"/>
        <end position="26"/>
    </location>
    <ligand>
        <name>GTP</name>
        <dbReference type="ChEBI" id="CHEBI:37565"/>
    </ligand>
</feature>
<dbReference type="InterPro" id="IPR035647">
    <property type="entry name" value="EFG_III/V"/>
</dbReference>
<dbReference type="Pfam" id="PF03144">
    <property type="entry name" value="GTP_EFTU_D2"/>
    <property type="match status" value="1"/>
</dbReference>
<keyword evidence="11" id="KW-1185">Reference proteome</keyword>
<dbReference type="Gene3D" id="2.40.30.10">
    <property type="entry name" value="Translation factors"/>
    <property type="match status" value="1"/>
</dbReference>
<dbReference type="SMART" id="SM00889">
    <property type="entry name" value="EFG_IV"/>
    <property type="match status" value="1"/>
</dbReference>
<dbReference type="InterPro" id="IPR041095">
    <property type="entry name" value="EFG_II"/>
</dbReference>
<dbReference type="InterPro" id="IPR027417">
    <property type="entry name" value="P-loop_NTPase"/>
</dbReference>
<dbReference type="PANTHER" id="PTHR43261">
    <property type="entry name" value="TRANSLATION ELONGATION FACTOR G-RELATED"/>
    <property type="match status" value="1"/>
</dbReference>
<dbReference type="FunFam" id="3.30.70.240:FF:000001">
    <property type="entry name" value="Elongation factor G"/>
    <property type="match status" value="1"/>
</dbReference>
<evidence type="ECO:0000313" key="10">
    <source>
        <dbReference type="EMBL" id="RXZ47774.1"/>
    </source>
</evidence>
<dbReference type="InterPro" id="IPR014721">
    <property type="entry name" value="Ribsml_uS5_D2-typ_fold_subgr"/>
</dbReference>
<dbReference type="GO" id="GO:0005737">
    <property type="term" value="C:cytoplasm"/>
    <property type="evidence" value="ECO:0007669"/>
    <property type="project" value="UniProtKB-SubCell"/>
</dbReference>
<comment type="subcellular location">
    <subcellularLocation>
        <location evidence="7">Cytoplasm</location>
    </subcellularLocation>
</comment>
<dbReference type="CDD" id="cd01886">
    <property type="entry name" value="EF-G"/>
    <property type="match status" value="1"/>
</dbReference>
<gene>
    <name evidence="7 10" type="primary">fusA</name>
    <name evidence="10" type="ORF">ESP57_14690</name>
</gene>
<feature type="domain" description="Tr-type G" evidence="9">
    <location>
        <begin position="10"/>
        <end position="290"/>
    </location>
</feature>
<dbReference type="NCBIfam" id="TIGR00231">
    <property type="entry name" value="small_GTP"/>
    <property type="match status" value="1"/>
</dbReference>
<dbReference type="Pfam" id="PF00009">
    <property type="entry name" value="GTP_EFTU"/>
    <property type="match status" value="1"/>
</dbReference>
<dbReference type="InterPro" id="IPR000795">
    <property type="entry name" value="T_Tr_GTP-bd_dom"/>
</dbReference>
<evidence type="ECO:0000256" key="3">
    <source>
        <dbReference type="ARBA" id="ARBA00022768"/>
    </source>
</evidence>
<comment type="caution">
    <text evidence="10">The sequence shown here is derived from an EMBL/GenBank/DDBJ whole genome shotgun (WGS) entry which is preliminary data.</text>
</comment>
<keyword evidence="7" id="KW-0963">Cytoplasm</keyword>
<dbReference type="NCBIfam" id="NF009381">
    <property type="entry name" value="PRK12740.1-5"/>
    <property type="match status" value="1"/>
</dbReference>
<dbReference type="GO" id="GO:0003746">
    <property type="term" value="F:translation elongation factor activity"/>
    <property type="evidence" value="ECO:0007669"/>
    <property type="project" value="UniProtKB-UniRule"/>
</dbReference>
<dbReference type="GO" id="GO:0032790">
    <property type="term" value="P:ribosome disassembly"/>
    <property type="evidence" value="ECO:0007669"/>
    <property type="project" value="TreeGrafter"/>
</dbReference>